<dbReference type="STRING" id="988821.SAMN05421867_10443"/>
<keyword evidence="3" id="KW-1185">Reference proteome</keyword>
<keyword evidence="1" id="KW-1133">Transmembrane helix</keyword>
<keyword evidence="1" id="KW-0472">Membrane</keyword>
<feature type="transmembrane region" description="Helical" evidence="1">
    <location>
        <begin position="22"/>
        <end position="43"/>
    </location>
</feature>
<evidence type="ECO:0000256" key="1">
    <source>
        <dbReference type="SAM" id="Phobius"/>
    </source>
</evidence>
<sequence length="177" mass="19409">MYVAADGRWGHYSRLLNPDAEFAVPAAWNALLLIVAAGFSALLSRRVTRLYVWLAVGLLVMAIDETLAVHEGIERALGVDWQVLYAPLALGALVLALRLVTTLWRRDRRTLPGLLAVGSCWLFSQVLEAFEWRGAVQMPHYAAMMLVEEALETSGSAVLVLTTATAWLRTSSASKVT</sequence>
<evidence type="ECO:0000313" key="2">
    <source>
        <dbReference type="EMBL" id="SFA94609.1"/>
    </source>
</evidence>
<dbReference type="Proteomes" id="UP000199012">
    <property type="component" value="Unassembled WGS sequence"/>
</dbReference>
<keyword evidence="1" id="KW-0812">Transmembrane</keyword>
<feature type="transmembrane region" description="Helical" evidence="1">
    <location>
        <begin position="50"/>
        <end position="69"/>
    </location>
</feature>
<dbReference type="AlphaFoldDB" id="A0A1I0X0T8"/>
<accession>A0A1I0X0T8</accession>
<dbReference type="EMBL" id="FOKA01000004">
    <property type="protein sequence ID" value="SFA94609.1"/>
    <property type="molecule type" value="Genomic_DNA"/>
</dbReference>
<reference evidence="3" key="1">
    <citation type="submission" date="2016-10" db="EMBL/GenBank/DDBJ databases">
        <authorList>
            <person name="Varghese N."/>
            <person name="Submissions S."/>
        </authorList>
    </citation>
    <scope>NUCLEOTIDE SEQUENCE [LARGE SCALE GENOMIC DNA]</scope>
    <source>
        <strain evidence="3">CGMCC 4.6945</strain>
    </source>
</reference>
<organism evidence="2 3">
    <name type="scientific">Cellulomonas marina</name>
    <dbReference type="NCBI Taxonomy" id="988821"/>
    <lineage>
        <taxon>Bacteria</taxon>
        <taxon>Bacillati</taxon>
        <taxon>Actinomycetota</taxon>
        <taxon>Actinomycetes</taxon>
        <taxon>Micrococcales</taxon>
        <taxon>Cellulomonadaceae</taxon>
        <taxon>Cellulomonas</taxon>
    </lineage>
</organism>
<evidence type="ECO:0000313" key="3">
    <source>
        <dbReference type="Proteomes" id="UP000199012"/>
    </source>
</evidence>
<feature type="transmembrane region" description="Helical" evidence="1">
    <location>
        <begin position="81"/>
        <end position="100"/>
    </location>
</feature>
<protein>
    <submittedName>
        <fullName evidence="2">Uncharacterized protein</fullName>
    </submittedName>
</protein>
<proteinExistence type="predicted"/>
<gene>
    <name evidence="2" type="ORF">SAMN05421867_10443</name>
</gene>
<name>A0A1I0X0T8_9CELL</name>